<keyword evidence="2" id="KW-0808">Transferase</keyword>
<dbReference type="InterPro" id="IPR013217">
    <property type="entry name" value="Methyltransf_12"/>
</dbReference>
<accession>A0A7W3IVQ5</accession>
<evidence type="ECO:0000313" key="3">
    <source>
        <dbReference type="Proteomes" id="UP000523079"/>
    </source>
</evidence>
<organism evidence="2 3">
    <name type="scientific">Microlunatus kandeliicorticis</name>
    <dbReference type="NCBI Taxonomy" id="1759536"/>
    <lineage>
        <taxon>Bacteria</taxon>
        <taxon>Bacillati</taxon>
        <taxon>Actinomycetota</taxon>
        <taxon>Actinomycetes</taxon>
        <taxon>Propionibacteriales</taxon>
        <taxon>Propionibacteriaceae</taxon>
        <taxon>Microlunatus</taxon>
    </lineage>
</organism>
<feature type="domain" description="Methyltransferase type 12" evidence="1">
    <location>
        <begin position="66"/>
        <end position="169"/>
    </location>
</feature>
<gene>
    <name evidence="2" type="ORF">FHX74_003753</name>
</gene>
<protein>
    <submittedName>
        <fullName evidence="2">SAM-dependent methyltransferase</fullName>
    </submittedName>
</protein>
<proteinExistence type="predicted"/>
<dbReference type="GO" id="GO:0008168">
    <property type="term" value="F:methyltransferase activity"/>
    <property type="evidence" value="ECO:0007669"/>
    <property type="project" value="UniProtKB-KW"/>
</dbReference>
<dbReference type="EMBL" id="JACGWT010000006">
    <property type="protein sequence ID" value="MBA8796112.1"/>
    <property type="molecule type" value="Genomic_DNA"/>
</dbReference>
<name>A0A7W3IVQ5_9ACTN</name>
<sequence>MTSHDRTAEPDYLRDNRANWDDRAILHAESPDYRVAEFLADPTVLSDAVRFDLPRLGDVGGLRAVHLQCHIGTDTVSLARLGARPTGLDLSPGSIRQAEQLAERTGAEVAWVVSDVYDAVAALGPTLGTGDARGAYDLVYVSLGSLGWLPSVDRWAAVVADLLRPGGRLFLRELHPAATAVVATDDGRLAVEQPWFEQPEAQIDDVAVSYVATSRALTATRSHWFSHGLGELITAVLGHDLRLTAFEEHDTAPFRAFGDQMEPVGVGEYRLVDRPERLPLSYTLQAVRSS</sequence>
<dbReference type="RefSeq" id="WP_182561686.1">
    <property type="nucleotide sequence ID" value="NZ_JACGWT010000006.1"/>
</dbReference>
<reference evidence="2 3" key="1">
    <citation type="submission" date="2020-07" db="EMBL/GenBank/DDBJ databases">
        <title>Sequencing the genomes of 1000 actinobacteria strains.</title>
        <authorList>
            <person name="Klenk H.-P."/>
        </authorList>
    </citation>
    <scope>NUCLEOTIDE SEQUENCE [LARGE SCALE GENOMIC DNA]</scope>
    <source>
        <strain evidence="2 3">DSM 100723</strain>
    </source>
</reference>
<dbReference type="InterPro" id="IPR029063">
    <property type="entry name" value="SAM-dependent_MTases_sf"/>
</dbReference>
<dbReference type="Gene3D" id="3.40.50.150">
    <property type="entry name" value="Vaccinia Virus protein VP39"/>
    <property type="match status" value="1"/>
</dbReference>
<evidence type="ECO:0000259" key="1">
    <source>
        <dbReference type="Pfam" id="PF08242"/>
    </source>
</evidence>
<evidence type="ECO:0000313" key="2">
    <source>
        <dbReference type="EMBL" id="MBA8796112.1"/>
    </source>
</evidence>
<keyword evidence="3" id="KW-1185">Reference proteome</keyword>
<dbReference type="CDD" id="cd02440">
    <property type="entry name" value="AdoMet_MTases"/>
    <property type="match status" value="1"/>
</dbReference>
<keyword evidence="2" id="KW-0489">Methyltransferase</keyword>
<dbReference type="AlphaFoldDB" id="A0A7W3IVQ5"/>
<dbReference type="Pfam" id="PF08242">
    <property type="entry name" value="Methyltransf_12"/>
    <property type="match status" value="1"/>
</dbReference>
<dbReference type="Proteomes" id="UP000523079">
    <property type="component" value="Unassembled WGS sequence"/>
</dbReference>
<dbReference type="GO" id="GO:0032259">
    <property type="term" value="P:methylation"/>
    <property type="evidence" value="ECO:0007669"/>
    <property type="project" value="UniProtKB-KW"/>
</dbReference>
<dbReference type="SUPFAM" id="SSF53335">
    <property type="entry name" value="S-adenosyl-L-methionine-dependent methyltransferases"/>
    <property type="match status" value="1"/>
</dbReference>
<comment type="caution">
    <text evidence="2">The sequence shown here is derived from an EMBL/GenBank/DDBJ whole genome shotgun (WGS) entry which is preliminary data.</text>
</comment>